<dbReference type="FunFam" id="3.40.30.10:FF:000244">
    <property type="entry name" value="Sulfhydryl oxidase"/>
    <property type="match status" value="1"/>
</dbReference>
<dbReference type="InterPro" id="IPR012337">
    <property type="entry name" value="RNaseH-like_sf"/>
</dbReference>
<dbReference type="PANTHER" id="PTHR22897">
    <property type="entry name" value="QUIESCIN Q6-RELATED SULFHYDRYL OXIDASE"/>
    <property type="match status" value="1"/>
</dbReference>
<protein>
    <recommendedName>
        <fullName evidence="4">3'-5' exonuclease domain-containing protein</fullName>
    </recommendedName>
</protein>
<dbReference type="GO" id="GO:0003756">
    <property type="term" value="F:protein disulfide isomerase activity"/>
    <property type="evidence" value="ECO:0007669"/>
    <property type="project" value="TreeGrafter"/>
</dbReference>
<dbReference type="GO" id="GO:0000139">
    <property type="term" value="C:Golgi membrane"/>
    <property type="evidence" value="ECO:0007669"/>
    <property type="project" value="TreeGrafter"/>
</dbReference>
<dbReference type="SUPFAM" id="SSF52833">
    <property type="entry name" value="Thioredoxin-like"/>
    <property type="match status" value="1"/>
</dbReference>
<proteinExistence type="predicted"/>
<gene>
    <name evidence="2" type="ORF">C1H46_036684</name>
</gene>
<dbReference type="EMBL" id="VIEB01000943">
    <property type="protein sequence ID" value="TQD77780.1"/>
    <property type="molecule type" value="Genomic_DNA"/>
</dbReference>
<dbReference type="AlphaFoldDB" id="A0A540KU82"/>
<keyword evidence="1" id="KW-0732">Signal</keyword>
<reference evidence="2 3" key="1">
    <citation type="journal article" date="2019" name="G3 (Bethesda)">
        <title>Sequencing of a Wild Apple (Malus baccata) Genome Unravels the Differences Between Cultivated and Wild Apple Species Regarding Disease Resistance and Cold Tolerance.</title>
        <authorList>
            <person name="Chen X."/>
        </authorList>
    </citation>
    <scope>NUCLEOTIDE SEQUENCE [LARGE SCALE GENOMIC DNA]</scope>
    <source>
        <strain evidence="3">cv. Shandingzi</strain>
        <tissue evidence="2">Leaves</tissue>
    </source>
</reference>
<dbReference type="PANTHER" id="PTHR22897:SF8">
    <property type="entry name" value="SULFHYDRYL OXIDASE"/>
    <property type="match status" value="1"/>
</dbReference>
<accession>A0A540KU82</accession>
<feature type="signal peptide" evidence="1">
    <location>
        <begin position="1"/>
        <end position="18"/>
    </location>
</feature>
<evidence type="ECO:0000313" key="3">
    <source>
        <dbReference type="Proteomes" id="UP000315295"/>
    </source>
</evidence>
<dbReference type="InterPro" id="IPR036249">
    <property type="entry name" value="Thioredoxin-like_sf"/>
</dbReference>
<keyword evidence="3" id="KW-1185">Reference proteome</keyword>
<organism evidence="2 3">
    <name type="scientific">Malus baccata</name>
    <name type="common">Siberian crab apple</name>
    <name type="synonym">Pyrus baccata</name>
    <dbReference type="NCBI Taxonomy" id="106549"/>
    <lineage>
        <taxon>Eukaryota</taxon>
        <taxon>Viridiplantae</taxon>
        <taxon>Streptophyta</taxon>
        <taxon>Embryophyta</taxon>
        <taxon>Tracheophyta</taxon>
        <taxon>Spermatophyta</taxon>
        <taxon>Magnoliopsida</taxon>
        <taxon>eudicotyledons</taxon>
        <taxon>Gunneridae</taxon>
        <taxon>Pentapetalae</taxon>
        <taxon>rosids</taxon>
        <taxon>fabids</taxon>
        <taxon>Rosales</taxon>
        <taxon>Rosaceae</taxon>
        <taxon>Amygdaloideae</taxon>
        <taxon>Maleae</taxon>
        <taxon>Malus</taxon>
    </lineage>
</organism>
<dbReference type="InterPro" id="IPR036397">
    <property type="entry name" value="RNaseH_sf"/>
</dbReference>
<dbReference type="Gene3D" id="3.30.420.10">
    <property type="entry name" value="Ribonuclease H-like superfamily/Ribonuclease H"/>
    <property type="match status" value="1"/>
</dbReference>
<dbReference type="GO" id="GO:0003676">
    <property type="term" value="F:nucleic acid binding"/>
    <property type="evidence" value="ECO:0007669"/>
    <property type="project" value="InterPro"/>
</dbReference>
<dbReference type="GO" id="GO:0006457">
    <property type="term" value="P:protein folding"/>
    <property type="evidence" value="ECO:0007669"/>
    <property type="project" value="TreeGrafter"/>
</dbReference>
<name>A0A540KU82_MALBA</name>
<sequence>MSPALRLLLLSLFSFTSALAPASASSAAGSRSILRAPHYEKVARLFNGPDAVHPGMVLMTRVDCASKVNTKLCDNFSVGHYPMLLWGPPSKFVSASWEPNQAKSDIRLIGDGRTADRLLSWINKQLGSSFSLDDQKFENEHISSNASDPEQIARAVYDVEEATSTAFEIILEHKMIKSKTRASLVKFLQLLVAHHPSRRCRKGSAEVLVNFDDLYPLDILAADRQGDQDVQAALQKFQICGKDVPRGYWVDGKSSIRSVKYRYTHQLYDVVFGSTTIKTLVTRTPEVVDSWVGCMRSRDDNINIIGLDIEWRSKSLTGDHTRPSTLQFCTVQRSPGTKYFSLEEGGGNDYKCLIFQFKDCDEVPQSIINYLANKSCVFVSERMTHIKEKLNEHFKLDMAYPIDISQFIEVRKPEKPNSVRNSDWDKTYLDPTQVRYACLDAFVSYEEASRFINTDKGPTKVNHRLSLDGMMQYLFRKTDPEIAMEEEKKEEEEVEEEDFDVIVSNEVVDEDYDVVGEDEDFDMISHRDVYELEYPPPK</sequence>
<dbReference type="SUPFAM" id="SSF53098">
    <property type="entry name" value="Ribonuclease H-like"/>
    <property type="match status" value="1"/>
</dbReference>
<evidence type="ECO:0000313" key="2">
    <source>
        <dbReference type="EMBL" id="TQD77780.1"/>
    </source>
</evidence>
<dbReference type="GO" id="GO:0005615">
    <property type="term" value="C:extracellular space"/>
    <property type="evidence" value="ECO:0007669"/>
    <property type="project" value="TreeGrafter"/>
</dbReference>
<comment type="caution">
    <text evidence="2">The sequence shown here is derived from an EMBL/GenBank/DDBJ whole genome shotgun (WGS) entry which is preliminary data.</text>
</comment>
<feature type="chain" id="PRO_5022009819" description="3'-5' exonuclease domain-containing protein" evidence="1">
    <location>
        <begin position="19"/>
        <end position="538"/>
    </location>
</feature>
<dbReference type="Gene3D" id="3.40.30.10">
    <property type="entry name" value="Glutaredoxin"/>
    <property type="match status" value="1"/>
</dbReference>
<evidence type="ECO:0000256" key="1">
    <source>
        <dbReference type="SAM" id="SignalP"/>
    </source>
</evidence>
<dbReference type="GO" id="GO:0016971">
    <property type="term" value="F:flavin-dependent sulfhydryl oxidase activity"/>
    <property type="evidence" value="ECO:0007669"/>
    <property type="project" value="InterPro"/>
</dbReference>
<dbReference type="STRING" id="106549.A0A540KU82"/>
<dbReference type="InterPro" id="IPR039798">
    <property type="entry name" value="Sulfhydryl_oxidase"/>
</dbReference>
<evidence type="ECO:0008006" key="4">
    <source>
        <dbReference type="Google" id="ProtNLM"/>
    </source>
</evidence>
<dbReference type="Proteomes" id="UP000315295">
    <property type="component" value="Unassembled WGS sequence"/>
</dbReference>